<dbReference type="InterPro" id="IPR057335">
    <property type="entry name" value="Beta-barrel_SelB"/>
</dbReference>
<evidence type="ECO:0000313" key="11">
    <source>
        <dbReference type="Proteomes" id="UP001646157"/>
    </source>
</evidence>
<dbReference type="InterPro" id="IPR036388">
    <property type="entry name" value="WH-like_DNA-bd_sf"/>
</dbReference>
<dbReference type="CDD" id="cd04171">
    <property type="entry name" value="SelB"/>
    <property type="match status" value="1"/>
</dbReference>
<dbReference type="SUPFAM" id="SSF52540">
    <property type="entry name" value="P-loop containing nucleoside triphosphate hydrolases"/>
    <property type="match status" value="1"/>
</dbReference>
<proteinExistence type="predicted"/>
<dbReference type="GO" id="GO:0003746">
    <property type="term" value="F:translation elongation factor activity"/>
    <property type="evidence" value="ECO:0007669"/>
    <property type="project" value="UniProtKB-KW"/>
</dbReference>
<dbReference type="InterPro" id="IPR036390">
    <property type="entry name" value="WH_DNA-bd_sf"/>
</dbReference>
<dbReference type="CDD" id="cd15491">
    <property type="entry name" value="selB_III"/>
    <property type="match status" value="1"/>
</dbReference>
<dbReference type="InterPro" id="IPR005225">
    <property type="entry name" value="Small_GTP-bd"/>
</dbReference>
<dbReference type="Gene3D" id="1.10.10.2770">
    <property type="match status" value="1"/>
</dbReference>
<dbReference type="SUPFAM" id="SSF50447">
    <property type="entry name" value="Translation proteins"/>
    <property type="match status" value="1"/>
</dbReference>
<sequence length="627" mass="71112">MNKRYYTIGMAGHIDHGKTTLTKALTNIDTDRLKEEKERNISIEPGFAPLFEDEQIQVSVVDVPGHERFIRQMIAGVAGIDLVVLVVAADEGVMPQTKEHLEILSFLGIKSGIVALTKIDRVEKDLYDIAREEITEELVGTVFEGAPIVLVDSLSGKGVEEVKTYITKTIGKQETTRIQGDFRLPIDQVFTVKGQGTVVRGTVYEGMVEEGETLHVLPLGLETRARQIQVHQKGAKMVYGGQRAAINLSTLAKNQIRRGDVLVKSPHFTVTKTVDVTLNLVQDLQYEVKQRMLVKVHTGTAEVIGKIVFFDRNDVMTTDEEIYCQLRLEEPIVTKRNDRFIVRRPTPSETIGGGEIIDPNGARYKFGEETIAKLKAKREGAPEERLLRVIQNWKVGSRDEILQKTSLSGDELDAVLCINDWITINGSQITHSSLVKQLYTYISNKLEDFHNKESMKYGIDKAELIQSLQPVWDKQLVEYVLSQGKDWKQDGPIISKDNFTPHVPSQWKKRSENSLLSLKESGRKVEPIEVYLVNEGIPKELQSSFIHFYREQKLIVQLEGSVCWHIEVFDHALKMLVDQTNETFSISEAKEILGLSRKYMIPFLECLDKKGFTFRDGGERRWKDESK</sequence>
<dbReference type="Gene3D" id="2.40.30.10">
    <property type="entry name" value="Translation factors"/>
    <property type="match status" value="1"/>
</dbReference>
<evidence type="ECO:0000256" key="3">
    <source>
        <dbReference type="ARBA" id="ARBA00022490"/>
    </source>
</evidence>
<keyword evidence="3" id="KW-0963">Cytoplasm</keyword>
<dbReference type="PROSITE" id="PS51722">
    <property type="entry name" value="G_TR_2"/>
    <property type="match status" value="1"/>
</dbReference>
<comment type="subcellular location">
    <subcellularLocation>
        <location evidence="1">Cytoplasm</location>
    </subcellularLocation>
</comment>
<dbReference type="Pfam" id="PF03144">
    <property type="entry name" value="GTP_EFTU_D2"/>
    <property type="match status" value="1"/>
</dbReference>
<comment type="function">
    <text evidence="7">Translation factor necessary for the incorporation of selenocysteine into proteins. It probably replaces EF-Tu for the insertion of selenocysteine directed by the UGA codon. SelB binds GTP and GDP.</text>
</comment>
<dbReference type="InterPro" id="IPR000795">
    <property type="entry name" value="T_Tr_GTP-bd_dom"/>
</dbReference>
<feature type="domain" description="Tr-type G" evidence="9">
    <location>
        <begin position="3"/>
        <end position="174"/>
    </location>
</feature>
<keyword evidence="4" id="KW-0547">Nucleotide-binding</keyword>
<dbReference type="InterPro" id="IPR004535">
    <property type="entry name" value="Transl_elong_SelB"/>
</dbReference>
<name>A0ABS2NGN2_9BACI</name>
<dbReference type="NCBIfam" id="TIGR00231">
    <property type="entry name" value="small_GTP"/>
    <property type="match status" value="1"/>
</dbReference>
<dbReference type="Gene3D" id="1.10.10.10">
    <property type="entry name" value="Winged helix-like DNA-binding domain superfamily/Winged helix DNA-binding domain"/>
    <property type="match status" value="1"/>
</dbReference>
<evidence type="ECO:0000256" key="5">
    <source>
        <dbReference type="ARBA" id="ARBA00022917"/>
    </source>
</evidence>
<dbReference type="InterPro" id="IPR050055">
    <property type="entry name" value="EF-Tu_GTPase"/>
</dbReference>
<dbReference type="InterPro" id="IPR009001">
    <property type="entry name" value="Transl_elong_EF1A/Init_IF2_C"/>
</dbReference>
<organism evidence="10 11">
    <name type="scientific">Rossellomorea pakistanensis</name>
    <dbReference type="NCBI Taxonomy" id="992288"/>
    <lineage>
        <taxon>Bacteria</taxon>
        <taxon>Bacillati</taxon>
        <taxon>Bacillota</taxon>
        <taxon>Bacilli</taxon>
        <taxon>Bacillales</taxon>
        <taxon>Bacillaceae</taxon>
        <taxon>Rossellomorea</taxon>
    </lineage>
</organism>
<dbReference type="InterPro" id="IPR004161">
    <property type="entry name" value="EFTu-like_2"/>
</dbReference>
<dbReference type="InterPro" id="IPR015190">
    <property type="entry name" value="Elong_fac_SelB-wing-hlx_typ-2"/>
</dbReference>
<evidence type="ECO:0000256" key="8">
    <source>
        <dbReference type="ARBA" id="ARBA00031615"/>
    </source>
</evidence>
<keyword evidence="6" id="KW-0342">GTP-binding</keyword>
<keyword evidence="5" id="KW-0648">Protein biosynthesis</keyword>
<dbReference type="NCBIfam" id="TIGR00475">
    <property type="entry name" value="selB"/>
    <property type="match status" value="1"/>
</dbReference>
<dbReference type="Pfam" id="PF25461">
    <property type="entry name" value="Beta-barrel_SelB"/>
    <property type="match status" value="1"/>
</dbReference>
<evidence type="ECO:0000256" key="6">
    <source>
        <dbReference type="ARBA" id="ARBA00023134"/>
    </source>
</evidence>
<evidence type="ECO:0000256" key="2">
    <source>
        <dbReference type="ARBA" id="ARBA00015953"/>
    </source>
</evidence>
<dbReference type="InterPro" id="IPR027417">
    <property type="entry name" value="P-loop_NTPase"/>
</dbReference>
<evidence type="ECO:0000259" key="9">
    <source>
        <dbReference type="PROSITE" id="PS51722"/>
    </source>
</evidence>
<dbReference type="PRINTS" id="PR00315">
    <property type="entry name" value="ELONGATNFCT"/>
</dbReference>
<protein>
    <recommendedName>
        <fullName evidence="2">Selenocysteine-specific elongation factor</fullName>
    </recommendedName>
    <alternativeName>
        <fullName evidence="8">SelB translation factor</fullName>
    </alternativeName>
</protein>
<dbReference type="Pfam" id="PF00009">
    <property type="entry name" value="GTP_EFTU"/>
    <property type="match status" value="1"/>
</dbReference>
<evidence type="ECO:0000256" key="7">
    <source>
        <dbReference type="ARBA" id="ARBA00025526"/>
    </source>
</evidence>
<dbReference type="Proteomes" id="UP001646157">
    <property type="component" value="Unassembled WGS sequence"/>
</dbReference>
<evidence type="ECO:0000256" key="1">
    <source>
        <dbReference type="ARBA" id="ARBA00004496"/>
    </source>
</evidence>
<evidence type="ECO:0000256" key="4">
    <source>
        <dbReference type="ARBA" id="ARBA00022741"/>
    </source>
</evidence>
<evidence type="ECO:0000313" key="10">
    <source>
        <dbReference type="EMBL" id="MBM7587027.1"/>
    </source>
</evidence>
<dbReference type="SUPFAM" id="SSF50465">
    <property type="entry name" value="EF-Tu/eEF-1alpha/eIF2-gamma C-terminal domain"/>
    <property type="match status" value="1"/>
</dbReference>
<dbReference type="InterPro" id="IPR009000">
    <property type="entry name" value="Transl_B-barrel_sf"/>
</dbReference>
<keyword evidence="11" id="KW-1185">Reference proteome</keyword>
<reference evidence="10 11" key="1">
    <citation type="submission" date="2021-01" db="EMBL/GenBank/DDBJ databases">
        <title>Genomic Encyclopedia of Type Strains, Phase IV (KMG-IV): sequencing the most valuable type-strain genomes for metagenomic binning, comparative biology and taxonomic classification.</title>
        <authorList>
            <person name="Goeker M."/>
        </authorList>
    </citation>
    <scope>NUCLEOTIDE SEQUENCE [LARGE SCALE GENOMIC DNA]</scope>
    <source>
        <strain evidence="10 11">DSM 24834</strain>
    </source>
</reference>
<dbReference type="RefSeq" id="WP_205174181.1">
    <property type="nucleotide sequence ID" value="NZ_JAFBDZ010000003.1"/>
</dbReference>
<dbReference type="Pfam" id="PF09107">
    <property type="entry name" value="WHD_3rd_SelB"/>
    <property type="match status" value="1"/>
</dbReference>
<dbReference type="InterPro" id="IPR015191">
    <property type="entry name" value="SelB_WHD4"/>
</dbReference>
<keyword evidence="10" id="KW-0251">Elongation factor</keyword>
<accession>A0ABS2NGN2</accession>
<dbReference type="PANTHER" id="PTHR43721">
    <property type="entry name" value="ELONGATION FACTOR TU-RELATED"/>
    <property type="match status" value="1"/>
</dbReference>
<dbReference type="Pfam" id="PF09106">
    <property type="entry name" value="WHD_2nd_SelB"/>
    <property type="match status" value="1"/>
</dbReference>
<gene>
    <name evidence="10" type="ORF">JOC86_003579</name>
</gene>
<dbReference type="PANTHER" id="PTHR43721:SF22">
    <property type="entry name" value="ELONGATION FACTOR TU, MITOCHONDRIAL"/>
    <property type="match status" value="1"/>
</dbReference>
<dbReference type="Gene3D" id="3.40.50.300">
    <property type="entry name" value="P-loop containing nucleotide triphosphate hydrolases"/>
    <property type="match status" value="1"/>
</dbReference>
<dbReference type="SUPFAM" id="SSF46785">
    <property type="entry name" value="Winged helix' DNA-binding domain"/>
    <property type="match status" value="1"/>
</dbReference>
<comment type="caution">
    <text evidence="10">The sequence shown here is derived from an EMBL/GenBank/DDBJ whole genome shotgun (WGS) entry which is preliminary data.</text>
</comment>
<dbReference type="EMBL" id="JAFBDZ010000003">
    <property type="protein sequence ID" value="MBM7587027.1"/>
    <property type="molecule type" value="Genomic_DNA"/>
</dbReference>